<dbReference type="Gene3D" id="3.20.20.80">
    <property type="entry name" value="Glycosidases"/>
    <property type="match status" value="1"/>
</dbReference>
<evidence type="ECO:0000256" key="1">
    <source>
        <dbReference type="ARBA" id="ARBA00004071"/>
    </source>
</evidence>
<keyword evidence="5" id="KW-0378">Hydrolase</keyword>
<accession>A0ABP6Y3Z4</accession>
<evidence type="ECO:0000313" key="10">
    <source>
        <dbReference type="Proteomes" id="UP001500954"/>
    </source>
</evidence>
<proteinExistence type="inferred from homology"/>
<dbReference type="PROSITE" id="PS51257">
    <property type="entry name" value="PROKAR_LIPOPROTEIN"/>
    <property type="match status" value="1"/>
</dbReference>
<reference evidence="10" key="1">
    <citation type="journal article" date="2019" name="Int. J. Syst. Evol. Microbiol.">
        <title>The Global Catalogue of Microorganisms (GCM) 10K type strain sequencing project: providing services to taxonomists for standard genome sequencing and annotation.</title>
        <authorList>
            <consortium name="The Broad Institute Genomics Platform"/>
            <consortium name="The Broad Institute Genome Sequencing Center for Infectious Disease"/>
            <person name="Wu L."/>
            <person name="Ma J."/>
        </authorList>
    </citation>
    <scope>NUCLEOTIDE SEQUENCE [LARGE SCALE GENOMIC DNA]</scope>
    <source>
        <strain evidence="10">JCM 17111</strain>
    </source>
</reference>
<evidence type="ECO:0000256" key="5">
    <source>
        <dbReference type="ARBA" id="ARBA00022801"/>
    </source>
</evidence>
<evidence type="ECO:0000256" key="6">
    <source>
        <dbReference type="ARBA" id="ARBA00023295"/>
    </source>
</evidence>
<keyword evidence="10" id="KW-1185">Reference proteome</keyword>
<dbReference type="PRINTS" id="PR00741">
    <property type="entry name" value="GLHYDRLASE29"/>
</dbReference>
<dbReference type="InterPro" id="IPR017853">
    <property type="entry name" value="GH"/>
</dbReference>
<dbReference type="InterPro" id="IPR031919">
    <property type="entry name" value="Fucosidase_C"/>
</dbReference>
<comment type="function">
    <text evidence="1">Alpha-L-fucosidase is responsible for hydrolyzing the alpha-1,6-linked fucose joined to the reducing-end N-acetylglucosamine of the carbohydrate moieties of glycoproteins.</text>
</comment>
<keyword evidence="4" id="KW-0732">Signal</keyword>
<dbReference type="SMART" id="SM00812">
    <property type="entry name" value="Alpha_L_fucos"/>
    <property type="match status" value="1"/>
</dbReference>
<dbReference type="Pfam" id="PF01120">
    <property type="entry name" value="Alpha_L_fucos"/>
    <property type="match status" value="1"/>
</dbReference>
<evidence type="ECO:0000256" key="2">
    <source>
        <dbReference type="ARBA" id="ARBA00007951"/>
    </source>
</evidence>
<comment type="similarity">
    <text evidence="2">Belongs to the glycosyl hydrolase 29 family.</text>
</comment>
<dbReference type="Pfam" id="PF16757">
    <property type="entry name" value="Fucosidase_C"/>
    <property type="match status" value="1"/>
</dbReference>
<dbReference type="SUPFAM" id="SSF51445">
    <property type="entry name" value="(Trans)glycosidases"/>
    <property type="match status" value="1"/>
</dbReference>
<dbReference type="InterPro" id="IPR013780">
    <property type="entry name" value="Glyco_hydro_b"/>
</dbReference>
<feature type="domain" description="Alpha-L-fucosidase C-terminal" evidence="8">
    <location>
        <begin position="388"/>
        <end position="469"/>
    </location>
</feature>
<dbReference type="PIRSF" id="PIRSF001092">
    <property type="entry name" value="Alpha-L-fucosidase"/>
    <property type="match status" value="1"/>
</dbReference>
<comment type="caution">
    <text evidence="9">The sequence shown here is derived from an EMBL/GenBank/DDBJ whole genome shotgun (WGS) entry which is preliminary data.</text>
</comment>
<evidence type="ECO:0000256" key="4">
    <source>
        <dbReference type="ARBA" id="ARBA00022729"/>
    </source>
</evidence>
<name>A0ABP6Y3Z4_9FLAO</name>
<organism evidence="9 10">
    <name type="scientific">Snuella lapsa</name>
    <dbReference type="NCBI Taxonomy" id="870481"/>
    <lineage>
        <taxon>Bacteria</taxon>
        <taxon>Pseudomonadati</taxon>
        <taxon>Bacteroidota</taxon>
        <taxon>Flavobacteriia</taxon>
        <taxon>Flavobacteriales</taxon>
        <taxon>Flavobacteriaceae</taxon>
        <taxon>Snuella</taxon>
    </lineage>
</organism>
<dbReference type="PANTHER" id="PTHR10030">
    <property type="entry name" value="ALPHA-L-FUCOSIDASE"/>
    <property type="match status" value="1"/>
</dbReference>
<dbReference type="InterPro" id="IPR016286">
    <property type="entry name" value="FUC_metazoa-typ"/>
</dbReference>
<dbReference type="Gene3D" id="2.60.40.1180">
    <property type="entry name" value="Golgi alpha-mannosidase II"/>
    <property type="match status" value="1"/>
</dbReference>
<dbReference type="RefSeq" id="WP_345006747.1">
    <property type="nucleotide sequence ID" value="NZ_BAABCY010000072.1"/>
</dbReference>
<dbReference type="InterPro" id="IPR000933">
    <property type="entry name" value="Glyco_hydro_29"/>
</dbReference>
<gene>
    <name evidence="9" type="ORF">GCM10022395_26270</name>
</gene>
<evidence type="ECO:0000259" key="8">
    <source>
        <dbReference type="Pfam" id="PF16757"/>
    </source>
</evidence>
<keyword evidence="6" id="KW-0326">Glycosidase</keyword>
<evidence type="ECO:0000259" key="7">
    <source>
        <dbReference type="Pfam" id="PF01120"/>
    </source>
</evidence>
<dbReference type="EC" id="3.2.1.51" evidence="3"/>
<dbReference type="PANTHER" id="PTHR10030:SF37">
    <property type="entry name" value="ALPHA-L-FUCOSIDASE-RELATED"/>
    <property type="match status" value="1"/>
</dbReference>
<feature type="domain" description="Glycoside hydrolase family 29 N-terminal" evidence="7">
    <location>
        <begin position="42"/>
        <end position="372"/>
    </location>
</feature>
<evidence type="ECO:0000256" key="3">
    <source>
        <dbReference type="ARBA" id="ARBA00012662"/>
    </source>
</evidence>
<dbReference type="EMBL" id="BAABCY010000072">
    <property type="protein sequence ID" value="GAA3576088.1"/>
    <property type="molecule type" value="Genomic_DNA"/>
</dbReference>
<evidence type="ECO:0000313" key="9">
    <source>
        <dbReference type="EMBL" id="GAA3576088.1"/>
    </source>
</evidence>
<dbReference type="InterPro" id="IPR057739">
    <property type="entry name" value="Glyco_hydro_29_N"/>
</dbReference>
<protein>
    <recommendedName>
        <fullName evidence="3">alpha-L-fucosidase</fullName>
        <ecNumber evidence="3">3.2.1.51</ecNumber>
    </recommendedName>
</protein>
<sequence length="473" mass="54551">MKHLITLCVLTVLTVSCQSKKKTAPLEEEPVKTVNYLEESEADFNKRMTWWRDARYGMFIHWGVYAVPAGEYQGKPVKGIGEWIMQRGQIPVKDYEAFAKAFNPVKFDADAWVKLIRDAGMKYLVITSKHHDGFALWDSKVSDYDMVDFAPYGKDVLKALSEACKKYGIKFGLYHSIMDWHHKDAQVYSYLKDDPNKREDNSAHFANYLEHYMKPQLKELIENYDPAILWFDGEWVNEFKHEQGQALYQYVRSLKPDILVNNRVDKGRQGMQGMNKEDADYAGDFGTPEQEILETKATVDWESCMTMNDTWGFKKDDHNWKSAETLIHNLIDVVAKGGNYLLNVGPTAEGLIPEPSVERLQETGNWLKVNGEAVYETESFENHYKQGEAIRFIKKKGSNDLYVAVLKKPEANLTLNHVKPETDSSINILGNETVLEWTFDNQKGLTISIPETVLNRWNDKTYAWVFHIKGEEK</sequence>
<dbReference type="Proteomes" id="UP001500954">
    <property type="component" value="Unassembled WGS sequence"/>
</dbReference>